<feature type="domain" description="Integrase catalytic" evidence="12">
    <location>
        <begin position="1170"/>
        <end position="1340"/>
    </location>
</feature>
<evidence type="ECO:0000313" key="15">
    <source>
        <dbReference type="Proteomes" id="UP000186817"/>
    </source>
</evidence>
<keyword evidence="6" id="KW-0276">Fatty acid metabolism</keyword>
<dbReference type="Pfam" id="PF13561">
    <property type="entry name" value="adh_short_C2"/>
    <property type="match status" value="1"/>
</dbReference>
<dbReference type="Gene3D" id="3.30.40.10">
    <property type="entry name" value="Zinc/RING finger domain, C3HC4 (zinc finger)"/>
    <property type="match status" value="1"/>
</dbReference>
<comment type="similarity">
    <text evidence="2">Belongs to the short-chain dehydrogenases/reductases (SDR) family. FabI subfamily.</text>
</comment>
<dbReference type="OrthoDB" id="417891at2759"/>
<dbReference type="EMBL" id="LSRX01000809">
    <property type="protein sequence ID" value="OLP88515.1"/>
    <property type="molecule type" value="Genomic_DNA"/>
</dbReference>
<evidence type="ECO:0000259" key="13">
    <source>
        <dbReference type="PROSITE" id="PS51292"/>
    </source>
</evidence>
<evidence type="ECO:0000256" key="4">
    <source>
        <dbReference type="ARBA" id="ARBA00022723"/>
    </source>
</evidence>
<dbReference type="Pfam" id="PF12906">
    <property type="entry name" value="RINGv"/>
    <property type="match status" value="1"/>
</dbReference>
<dbReference type="InterPro" id="IPR036397">
    <property type="entry name" value="RNaseH_sf"/>
</dbReference>
<dbReference type="GO" id="GO:0015074">
    <property type="term" value="P:DNA integration"/>
    <property type="evidence" value="ECO:0007669"/>
    <property type="project" value="InterPro"/>
</dbReference>
<evidence type="ECO:0000256" key="9">
    <source>
        <dbReference type="ARBA" id="ARBA00023098"/>
    </source>
</evidence>
<sequence length="1748" mass="192460">MALWHRLRYHIPADSSLKHRFSEESEKACIGTLSVPVHRSATGTFSNTVMAVEDEEEIICRYCFAGEEDGELISPCKCSGGQKYVHLKCLRQWQRMVLVTQPTHPAFYDRDLRHQTCNVCKSEFTCPPPTRHELMASFTGPEIAALIETGCIIASHEAFSGELERSLQTMPAMVRHSSSYEHWIRGVFLITEVEADEGKLTIPIESDTTLQRVRTRMDKDLSLTLQGRRWRVTAKEALEGVDKDALHVAFESLRAPCVVELESDEPENCGNDHVVAVNLTRCLQSPPDPGLVDRAMREVCKKYKKASSVQISHFIGGPCQEGELMCCIVLGGIGCGWTVTKSLEKAVELAFSRAASRGEAEGGIHGGQTVRLRDLKAAPELNGEVGIALRFNTDSGRARWRGRMPPRNGLGFLRLAVAGALALWGVKWAPAFCSAGAPRAGVASGSFAGAAPRLPPRGRVARKAMTVDLTGKVAFIAGVADTTGYGWAIARELANAGATIIVGTWPPVLKMFNMALKKKATQEAMKLDDGSLMEIAKIYPLDAMFDIPDDVPEDIKSNKRYAGVEGYTIEEVAEAVKKDYGKIDILVHSLANGPEVTKPLLETSRKGYLAASSASAYSLVSMVQRFGPIMPEGSSVLSLSYVAAVRTIPGYGGGMSSAKAQLESDTRTLAYEAGRKYGIRINTISAGPLKSRAASAIGGDGEKTFIERAIDYSVENAPLSAPLYASRPSETVDPPLSSSQSALESADSALLQVQSDTVLAPQSSGWVQMDPICCSLTDESSKDIPPEASRSISFGIAPEKWSNTSSFRRDSAKTTMFSPLIPGHKETYIYDTEYAYYMQYSQALFGITMKKGGWDCFRHYEIIMSGSIPFFIGLEDMPKRTMTSFPKKLVASAMALPGVPSAAEVVKSMAMGKVPQVNLAQFDMKAYMTIRNQLMEYAAQNLLTTSMASTVVPETVAQKVLIHSRSTEVGYGQFVLVNGLVNNGHSVCARPESMLDTMRDDYAGALAEDVGKSALCLHLMSGVTGMTLYVDMGLHSMGQSLDSSAFEGLDLTPGSFMEDEEMRFGPREGDEDGDEAVQEVRRGLRPITASEQVIRAMKEVDDFRMHEESGKYSLHPPLRRELFKVHRNLGHPAKDVFLRALKHSGTREDVLQWTKEHFRCPLCEASRRPSSARPAHLAKTLQFNAIMAIDLFYLNLFGAERVFLVCVDHGTGLVQAALCADARSTTVKDVFATTWIEPFGHPELVISDLGPEFFGEPFQEYLASAGTALHFTDAMSPWQNGRAERAVQSVKSKLKTVIADTTATLDELEICLTQALSLQMIRWVQEAAGDEMKRTWEIREAAQLAWLKKSDQAAVQKARRVLTRKSDEKSAALHPGQWVYVWRRTENKYGWTGPGSLVAPCPGGNSWWLNMKDRLWKVNVEQLRSATNEENLGAAMAQELHRDLLRQLREGVHNGYQDVTKDGSPEDFADIEPSEAEEDIFPLQASQEQPLPEPMVTEPDVAESTGDTTTLGDELSDLVVPSDMQDSRRHSVQSASTEAGPPPSERRTIRVDEGSSGTMSFGPVRPTSSTSTSAPYATSTENTEVVSSEYLEVMDPDFDEDAASSNYVSVRGPRWIKQTSSGRTWLEPLKPMVSFAAHEGELNYCRRDRCMYAAKAKTSFGQVEFGRLPEAEKKVFRASRAKEFKSLLDNKAIRVLTLEESREFRKRHPESILESRFVDRFKPLDVKQEDLDKVKKAAIETGPAHPSD</sequence>
<dbReference type="PROSITE" id="PS51292">
    <property type="entry name" value="ZF_RING_CH"/>
    <property type="match status" value="1"/>
</dbReference>
<keyword evidence="5" id="KW-0863">Zinc-finger</keyword>
<dbReference type="PROSITE" id="PS50994">
    <property type="entry name" value="INTEGRASE"/>
    <property type="match status" value="1"/>
</dbReference>
<dbReference type="InterPro" id="IPR011016">
    <property type="entry name" value="Znf_RING-CH"/>
</dbReference>
<dbReference type="SUPFAM" id="SSF57850">
    <property type="entry name" value="RING/U-box"/>
    <property type="match status" value="1"/>
</dbReference>
<comment type="pathway">
    <text evidence="1">Lipid metabolism.</text>
</comment>
<keyword evidence="8" id="KW-0560">Oxidoreductase</keyword>
<dbReference type="InterPro" id="IPR001584">
    <property type="entry name" value="Integrase_cat-core"/>
</dbReference>
<evidence type="ECO:0000256" key="8">
    <source>
        <dbReference type="ARBA" id="ARBA00023002"/>
    </source>
</evidence>
<dbReference type="PANTHER" id="PTHR43159:SF2">
    <property type="entry name" value="ENOYL-[ACYL-CARRIER-PROTEIN] REDUCTASE [NADH], CHLOROPLASTIC"/>
    <property type="match status" value="1"/>
</dbReference>
<proteinExistence type="inferred from homology"/>
<dbReference type="SUPFAM" id="SSF53098">
    <property type="entry name" value="Ribonuclease H-like"/>
    <property type="match status" value="1"/>
</dbReference>
<dbReference type="InterPro" id="IPR036291">
    <property type="entry name" value="NAD(P)-bd_dom_sf"/>
</dbReference>
<dbReference type="Gene3D" id="1.10.8.400">
    <property type="entry name" value="Enoyl acyl carrier protein reductase"/>
    <property type="match status" value="1"/>
</dbReference>
<name>A0A1Q9D014_SYMMI</name>
<evidence type="ECO:0000256" key="3">
    <source>
        <dbReference type="ARBA" id="ARBA00022516"/>
    </source>
</evidence>
<dbReference type="Gene3D" id="3.30.420.10">
    <property type="entry name" value="Ribonuclease H-like superfamily/Ribonuclease H"/>
    <property type="match status" value="1"/>
</dbReference>
<comment type="caution">
    <text evidence="14">The sequence shown here is derived from an EMBL/GenBank/DDBJ whole genome shotgun (WGS) entry which is preliminary data.</text>
</comment>
<evidence type="ECO:0000256" key="11">
    <source>
        <dbReference type="SAM" id="MobiDB-lite"/>
    </source>
</evidence>
<feature type="region of interest" description="Disordered" evidence="11">
    <location>
        <begin position="1484"/>
        <end position="1583"/>
    </location>
</feature>
<dbReference type="SUPFAM" id="SSF51735">
    <property type="entry name" value="NAD(P)-binding Rossmann-fold domains"/>
    <property type="match status" value="1"/>
</dbReference>
<gene>
    <name evidence="14" type="primary">MOD1</name>
    <name evidence="14" type="ORF">AK812_SmicGene30137</name>
</gene>
<dbReference type="GO" id="GO:0003676">
    <property type="term" value="F:nucleic acid binding"/>
    <property type="evidence" value="ECO:0007669"/>
    <property type="project" value="InterPro"/>
</dbReference>
<accession>A0A1Q9D014</accession>
<dbReference type="PANTHER" id="PTHR43159">
    <property type="entry name" value="ENOYL-[ACYL-CARRIER-PROTEIN] REDUCTASE"/>
    <property type="match status" value="1"/>
</dbReference>
<feature type="compositionally biased region" description="Basic and acidic residues" evidence="11">
    <location>
        <begin position="1544"/>
        <end position="1553"/>
    </location>
</feature>
<evidence type="ECO:0000313" key="14">
    <source>
        <dbReference type="EMBL" id="OLP88515.1"/>
    </source>
</evidence>
<evidence type="ECO:0000256" key="5">
    <source>
        <dbReference type="ARBA" id="ARBA00022771"/>
    </source>
</evidence>
<dbReference type="GO" id="GO:0006633">
    <property type="term" value="P:fatty acid biosynthetic process"/>
    <property type="evidence" value="ECO:0007669"/>
    <property type="project" value="UniProtKB-KW"/>
</dbReference>
<keyword evidence="7" id="KW-0862">Zinc</keyword>
<keyword evidence="4" id="KW-0479">Metal-binding</keyword>
<dbReference type="InterPro" id="IPR014358">
    <property type="entry name" value="Enoyl-ACP_Rdtase_NADH"/>
</dbReference>
<dbReference type="InterPro" id="IPR013083">
    <property type="entry name" value="Znf_RING/FYVE/PHD"/>
</dbReference>
<dbReference type="InterPro" id="IPR002347">
    <property type="entry name" value="SDR_fam"/>
</dbReference>
<reference evidence="14 15" key="1">
    <citation type="submission" date="2016-02" db="EMBL/GenBank/DDBJ databases">
        <title>Genome analysis of coral dinoflagellate symbionts highlights evolutionary adaptations to a symbiotic lifestyle.</title>
        <authorList>
            <person name="Aranda M."/>
            <person name="Li Y."/>
            <person name="Liew Y.J."/>
            <person name="Baumgarten S."/>
            <person name="Simakov O."/>
            <person name="Wilson M."/>
            <person name="Piel J."/>
            <person name="Ashoor H."/>
            <person name="Bougouffa S."/>
            <person name="Bajic V.B."/>
            <person name="Ryu T."/>
            <person name="Ravasi T."/>
            <person name="Bayer T."/>
            <person name="Micklem G."/>
            <person name="Kim H."/>
            <person name="Bhak J."/>
            <person name="Lajeunesse T.C."/>
            <person name="Voolstra C.R."/>
        </authorList>
    </citation>
    <scope>NUCLEOTIDE SEQUENCE [LARGE SCALE GENOMIC DNA]</scope>
    <source>
        <strain evidence="14 15">CCMP2467</strain>
    </source>
</reference>
<evidence type="ECO:0000256" key="2">
    <source>
        <dbReference type="ARBA" id="ARBA00009233"/>
    </source>
</evidence>
<evidence type="ECO:0000256" key="1">
    <source>
        <dbReference type="ARBA" id="ARBA00005189"/>
    </source>
</evidence>
<dbReference type="GO" id="GO:0004318">
    <property type="term" value="F:enoyl-[acyl-carrier-protein] reductase (NADH) activity"/>
    <property type="evidence" value="ECO:0007669"/>
    <property type="project" value="InterPro"/>
</dbReference>
<organism evidence="14 15">
    <name type="scientific">Symbiodinium microadriaticum</name>
    <name type="common">Dinoflagellate</name>
    <name type="synonym">Zooxanthella microadriatica</name>
    <dbReference type="NCBI Taxonomy" id="2951"/>
    <lineage>
        <taxon>Eukaryota</taxon>
        <taxon>Sar</taxon>
        <taxon>Alveolata</taxon>
        <taxon>Dinophyceae</taxon>
        <taxon>Suessiales</taxon>
        <taxon>Symbiodiniaceae</taxon>
        <taxon>Symbiodinium</taxon>
    </lineage>
</organism>
<keyword evidence="3" id="KW-0444">Lipid biosynthesis</keyword>
<dbReference type="Proteomes" id="UP000186817">
    <property type="component" value="Unassembled WGS sequence"/>
</dbReference>
<evidence type="ECO:0000256" key="7">
    <source>
        <dbReference type="ARBA" id="ARBA00022833"/>
    </source>
</evidence>
<evidence type="ECO:0000256" key="6">
    <source>
        <dbReference type="ARBA" id="ARBA00022832"/>
    </source>
</evidence>
<feature type="domain" description="RING-CH-type" evidence="13">
    <location>
        <begin position="52"/>
        <end position="127"/>
    </location>
</feature>
<dbReference type="SMART" id="SM00744">
    <property type="entry name" value="RINGv"/>
    <property type="match status" value="1"/>
</dbReference>
<evidence type="ECO:0000256" key="10">
    <source>
        <dbReference type="ARBA" id="ARBA00023160"/>
    </source>
</evidence>
<keyword evidence="15" id="KW-1185">Reference proteome</keyword>
<dbReference type="NCBIfam" id="NF004957">
    <property type="entry name" value="PRK06300.1"/>
    <property type="match status" value="1"/>
</dbReference>
<dbReference type="GO" id="GO:0008270">
    <property type="term" value="F:zinc ion binding"/>
    <property type="evidence" value="ECO:0007669"/>
    <property type="project" value="UniProtKB-KW"/>
</dbReference>
<dbReference type="Gene3D" id="3.40.50.720">
    <property type="entry name" value="NAD(P)-binding Rossmann-like Domain"/>
    <property type="match status" value="1"/>
</dbReference>
<dbReference type="InterPro" id="IPR012337">
    <property type="entry name" value="RNaseH-like_sf"/>
</dbReference>
<dbReference type="CDD" id="cd16495">
    <property type="entry name" value="RING_CH-C4HC3_MARCH"/>
    <property type="match status" value="1"/>
</dbReference>
<feature type="compositionally biased region" description="Low complexity" evidence="11">
    <location>
        <begin position="1566"/>
        <end position="1580"/>
    </location>
</feature>
<evidence type="ECO:0000259" key="12">
    <source>
        <dbReference type="PROSITE" id="PS50994"/>
    </source>
</evidence>
<protein>
    <submittedName>
        <fullName evidence="14">Enoyl-[acyl-carrier-protein] reductase [NADH], chloroplastic</fullName>
    </submittedName>
</protein>
<keyword evidence="10" id="KW-0275">Fatty acid biosynthesis</keyword>
<keyword evidence="9" id="KW-0443">Lipid metabolism</keyword>